<reference evidence="2" key="1">
    <citation type="submission" date="2015-01" db="EMBL/GenBank/DDBJ databases">
        <authorList>
            <person name="Aksoy S."/>
            <person name="Warren W."/>
            <person name="Wilson R.K."/>
        </authorList>
    </citation>
    <scope>NUCLEOTIDE SEQUENCE [LARGE SCALE GENOMIC DNA]</scope>
    <source>
        <strain evidence="2">IAEA</strain>
    </source>
</reference>
<dbReference type="VEuPathDB" id="VectorBase:GPPI003222"/>
<protein>
    <submittedName>
        <fullName evidence="1">Uncharacterized protein</fullName>
    </submittedName>
</protein>
<dbReference type="EnsemblMetazoa" id="GPPI003222-RA">
    <property type="protein sequence ID" value="GPPI003222-PA"/>
    <property type="gene ID" value="GPPI003222"/>
</dbReference>
<dbReference type="AlphaFoldDB" id="A0A1B0ANS7"/>
<proteinExistence type="predicted"/>
<evidence type="ECO:0000313" key="2">
    <source>
        <dbReference type="Proteomes" id="UP000092460"/>
    </source>
</evidence>
<evidence type="ECO:0000313" key="1">
    <source>
        <dbReference type="EnsemblMetazoa" id="GPPI003222-PA"/>
    </source>
</evidence>
<name>A0A1B0ANS7_9MUSC</name>
<accession>A0A1B0ANS7</accession>
<dbReference type="Proteomes" id="UP000092460">
    <property type="component" value="Unassembled WGS sequence"/>
</dbReference>
<dbReference type="EMBL" id="JXJN01000941">
    <property type="status" value="NOT_ANNOTATED_CDS"/>
    <property type="molecule type" value="Genomic_DNA"/>
</dbReference>
<reference evidence="1" key="2">
    <citation type="submission" date="2020-05" db="UniProtKB">
        <authorList>
            <consortium name="EnsemblMetazoa"/>
        </authorList>
    </citation>
    <scope>IDENTIFICATION</scope>
    <source>
        <strain evidence="1">IAEA</strain>
    </source>
</reference>
<sequence>MIISTTAAQHMKQMRWKSATSQSDTDINPSIKLKRSCIVMFNDFKEMVGKLSHASGNLEYVSSLCTHSFMLVGCVMAGCIGEG</sequence>
<organism evidence="1 2">
    <name type="scientific">Glossina palpalis gambiensis</name>
    <dbReference type="NCBI Taxonomy" id="67801"/>
    <lineage>
        <taxon>Eukaryota</taxon>
        <taxon>Metazoa</taxon>
        <taxon>Ecdysozoa</taxon>
        <taxon>Arthropoda</taxon>
        <taxon>Hexapoda</taxon>
        <taxon>Insecta</taxon>
        <taxon>Pterygota</taxon>
        <taxon>Neoptera</taxon>
        <taxon>Endopterygota</taxon>
        <taxon>Diptera</taxon>
        <taxon>Brachycera</taxon>
        <taxon>Muscomorpha</taxon>
        <taxon>Hippoboscoidea</taxon>
        <taxon>Glossinidae</taxon>
        <taxon>Glossina</taxon>
    </lineage>
</organism>
<keyword evidence="2" id="KW-1185">Reference proteome</keyword>